<organism evidence="1 2">
    <name type="scientific">Microthlaspi erraticum</name>
    <dbReference type="NCBI Taxonomy" id="1685480"/>
    <lineage>
        <taxon>Eukaryota</taxon>
        <taxon>Viridiplantae</taxon>
        <taxon>Streptophyta</taxon>
        <taxon>Embryophyta</taxon>
        <taxon>Tracheophyta</taxon>
        <taxon>Spermatophyta</taxon>
        <taxon>Magnoliopsida</taxon>
        <taxon>eudicotyledons</taxon>
        <taxon>Gunneridae</taxon>
        <taxon>Pentapetalae</taxon>
        <taxon>rosids</taxon>
        <taxon>malvids</taxon>
        <taxon>Brassicales</taxon>
        <taxon>Brassicaceae</taxon>
        <taxon>Coluteocarpeae</taxon>
        <taxon>Microthlaspi</taxon>
    </lineage>
</organism>
<dbReference type="InterPro" id="IPR050951">
    <property type="entry name" value="Retrovirus_Pol_polyprotein"/>
</dbReference>
<evidence type="ECO:0000313" key="2">
    <source>
        <dbReference type="Proteomes" id="UP000467841"/>
    </source>
</evidence>
<dbReference type="Gene3D" id="3.30.70.270">
    <property type="match status" value="1"/>
</dbReference>
<dbReference type="PANTHER" id="PTHR37984">
    <property type="entry name" value="PROTEIN CBG26694"/>
    <property type="match status" value="1"/>
</dbReference>
<comment type="caution">
    <text evidence="1">The sequence shown here is derived from an EMBL/GenBank/DDBJ whole genome shotgun (WGS) entry which is preliminary data.</text>
</comment>
<dbReference type="PANTHER" id="PTHR37984:SF5">
    <property type="entry name" value="PROTEIN NYNRIN-LIKE"/>
    <property type="match status" value="1"/>
</dbReference>
<proteinExistence type="predicted"/>
<protein>
    <recommendedName>
        <fullName evidence="3">Reverse transcriptase/retrotransposon-derived protein RNase H-like domain-containing protein</fullName>
    </recommendedName>
</protein>
<dbReference type="SUPFAM" id="SSF56672">
    <property type="entry name" value="DNA/RNA polymerases"/>
    <property type="match status" value="1"/>
</dbReference>
<dbReference type="AlphaFoldDB" id="A0A6D2JJC2"/>
<dbReference type="InterPro" id="IPR043128">
    <property type="entry name" value="Rev_trsase/Diguanyl_cyclase"/>
</dbReference>
<dbReference type="EMBL" id="CACVBM020001285">
    <property type="protein sequence ID" value="CAA7043687.1"/>
    <property type="molecule type" value="Genomic_DNA"/>
</dbReference>
<sequence>MPSIYRGCLRVIEEQTLLANKNKCVFGIPQVEYLGHIISAVGVASDAAKTTKMLKWPAPQCVKELRGFLGLPKNLPEDMELLHDP</sequence>
<accession>A0A6D2JJC2</accession>
<gene>
    <name evidence="1" type="ORF">MERR_LOCUS30922</name>
</gene>
<dbReference type="Proteomes" id="UP000467841">
    <property type="component" value="Unassembled WGS sequence"/>
</dbReference>
<name>A0A6D2JJC2_9BRAS</name>
<dbReference type="OrthoDB" id="1002013at2759"/>
<reference evidence="1" key="1">
    <citation type="submission" date="2020-01" db="EMBL/GenBank/DDBJ databases">
        <authorList>
            <person name="Mishra B."/>
        </authorList>
    </citation>
    <scope>NUCLEOTIDE SEQUENCE [LARGE SCALE GENOMIC DNA]</scope>
</reference>
<evidence type="ECO:0000313" key="1">
    <source>
        <dbReference type="EMBL" id="CAA7043687.1"/>
    </source>
</evidence>
<evidence type="ECO:0008006" key="3">
    <source>
        <dbReference type="Google" id="ProtNLM"/>
    </source>
</evidence>
<dbReference type="InterPro" id="IPR043502">
    <property type="entry name" value="DNA/RNA_pol_sf"/>
</dbReference>
<keyword evidence="2" id="KW-1185">Reference proteome</keyword>